<dbReference type="Gene3D" id="3.30.230.10">
    <property type="match status" value="1"/>
</dbReference>
<organism evidence="9 10">
    <name type="scientific">Candidatus Roizmanbacteria bacterium CG_4_10_14_0_8_um_filter_33_9</name>
    <dbReference type="NCBI Taxonomy" id="1974826"/>
    <lineage>
        <taxon>Bacteria</taxon>
        <taxon>Candidatus Roizmaniibacteriota</taxon>
    </lineage>
</organism>
<dbReference type="Pfam" id="PF03719">
    <property type="entry name" value="Ribosomal_S5_C"/>
    <property type="match status" value="1"/>
</dbReference>
<dbReference type="Gene3D" id="3.30.160.20">
    <property type="match status" value="1"/>
</dbReference>
<evidence type="ECO:0000256" key="2">
    <source>
        <dbReference type="ARBA" id="ARBA00022980"/>
    </source>
</evidence>
<dbReference type="InterPro" id="IPR005324">
    <property type="entry name" value="Ribosomal_uS5_C"/>
</dbReference>
<evidence type="ECO:0000256" key="1">
    <source>
        <dbReference type="ARBA" id="ARBA00008945"/>
    </source>
</evidence>
<evidence type="ECO:0000256" key="6">
    <source>
        <dbReference type="PROSITE-ProRule" id="PRU00268"/>
    </source>
</evidence>
<dbReference type="GO" id="GO:0005737">
    <property type="term" value="C:cytoplasm"/>
    <property type="evidence" value="ECO:0007669"/>
    <property type="project" value="UniProtKB-ARBA"/>
</dbReference>
<dbReference type="InterPro" id="IPR000851">
    <property type="entry name" value="Ribosomal_uS5"/>
</dbReference>
<dbReference type="GO" id="GO:0006412">
    <property type="term" value="P:translation"/>
    <property type="evidence" value="ECO:0007669"/>
    <property type="project" value="InterPro"/>
</dbReference>
<dbReference type="PANTHER" id="PTHR48277:SF1">
    <property type="entry name" value="MITOCHONDRIAL RIBOSOMAL PROTEIN S5"/>
    <property type="match status" value="1"/>
</dbReference>
<dbReference type="PANTHER" id="PTHR48277">
    <property type="entry name" value="MITOCHONDRIAL RIBOSOMAL PROTEIN S5"/>
    <property type="match status" value="1"/>
</dbReference>
<accession>A0A2M7QJD9</accession>
<evidence type="ECO:0000256" key="3">
    <source>
        <dbReference type="ARBA" id="ARBA00023274"/>
    </source>
</evidence>
<dbReference type="InterPro" id="IPR014721">
    <property type="entry name" value="Ribsml_uS5_D2-typ_fold_subgr"/>
</dbReference>
<name>A0A2M7QJD9_9BACT</name>
<reference evidence="10" key="1">
    <citation type="submission" date="2017-09" db="EMBL/GenBank/DDBJ databases">
        <title>Depth-based differentiation of microbial function through sediment-hosted aquifers and enrichment of novel symbionts in the deep terrestrial subsurface.</title>
        <authorList>
            <person name="Probst A.J."/>
            <person name="Ladd B."/>
            <person name="Jarett J.K."/>
            <person name="Geller-Mcgrath D.E."/>
            <person name="Sieber C.M.K."/>
            <person name="Emerson J.B."/>
            <person name="Anantharaman K."/>
            <person name="Thomas B.C."/>
            <person name="Malmstrom R."/>
            <person name="Stieglmeier M."/>
            <person name="Klingl A."/>
            <person name="Woyke T."/>
            <person name="Ryan C.M."/>
            <person name="Banfield J.F."/>
        </authorList>
    </citation>
    <scope>NUCLEOTIDE SEQUENCE [LARGE SCALE GENOMIC DNA]</scope>
</reference>
<evidence type="ECO:0000256" key="7">
    <source>
        <dbReference type="RuleBase" id="RU003823"/>
    </source>
</evidence>
<dbReference type="PROSITE" id="PS50881">
    <property type="entry name" value="S5_DSRBD"/>
    <property type="match status" value="1"/>
</dbReference>
<keyword evidence="2 6" id="KW-0689">Ribosomal protein</keyword>
<evidence type="ECO:0000256" key="4">
    <source>
        <dbReference type="ARBA" id="ARBA00035255"/>
    </source>
</evidence>
<dbReference type="SUPFAM" id="SSF54768">
    <property type="entry name" value="dsRNA-binding domain-like"/>
    <property type="match status" value="1"/>
</dbReference>
<protein>
    <recommendedName>
        <fullName evidence="4">Small ribosomal subunit protein uS5</fullName>
    </recommendedName>
    <alternativeName>
        <fullName evidence="5">30S ribosomal protein S5</fullName>
    </alternativeName>
</protein>
<dbReference type="InterPro" id="IPR013810">
    <property type="entry name" value="Ribosomal_uS5_N"/>
</dbReference>
<dbReference type="InterPro" id="IPR020568">
    <property type="entry name" value="Ribosomal_Su5_D2-typ_SF"/>
</dbReference>
<sequence length="151" mass="16444">MGEIQDEQKLEERILLIRRVTKKTTGGNYVTFSSLVVIGDGKGRVGIGLGRGLEVSQAIKKALNKAKKSMINVPLYKGTIPHMIKLKYKAGTILLKPAPEGTGLKIGSVARAIFDLAGIHNASGKIIGTRNQITNTYLVIKALKKLKKRHE</sequence>
<dbReference type="EMBL" id="PFLI01000094">
    <property type="protein sequence ID" value="PIY72095.1"/>
    <property type="molecule type" value="Genomic_DNA"/>
</dbReference>
<evidence type="ECO:0000313" key="9">
    <source>
        <dbReference type="EMBL" id="PIY72095.1"/>
    </source>
</evidence>
<feature type="domain" description="S5 DRBM" evidence="8">
    <location>
        <begin position="10"/>
        <end position="73"/>
    </location>
</feature>
<gene>
    <name evidence="9" type="ORF">COY87_02745</name>
</gene>
<dbReference type="GO" id="GO:1990904">
    <property type="term" value="C:ribonucleoprotein complex"/>
    <property type="evidence" value="ECO:0007669"/>
    <property type="project" value="UniProtKB-UniRule"/>
</dbReference>
<dbReference type="GO" id="GO:0005840">
    <property type="term" value="C:ribosome"/>
    <property type="evidence" value="ECO:0007669"/>
    <property type="project" value="UniProtKB-KW"/>
</dbReference>
<comment type="similarity">
    <text evidence="1 7">Belongs to the universal ribosomal protein uS5 family.</text>
</comment>
<dbReference type="GO" id="GO:0003735">
    <property type="term" value="F:structural constituent of ribosome"/>
    <property type="evidence" value="ECO:0007669"/>
    <property type="project" value="UniProtKB-UniRule"/>
</dbReference>
<dbReference type="AlphaFoldDB" id="A0A2M7QJD9"/>
<dbReference type="GO" id="GO:0003723">
    <property type="term" value="F:RNA binding"/>
    <property type="evidence" value="ECO:0007669"/>
    <property type="project" value="InterPro"/>
</dbReference>
<comment type="caution">
    <text evidence="9">The sequence shown here is derived from an EMBL/GenBank/DDBJ whole genome shotgun (WGS) entry which is preliminary data.</text>
</comment>
<evidence type="ECO:0000313" key="10">
    <source>
        <dbReference type="Proteomes" id="UP000229401"/>
    </source>
</evidence>
<evidence type="ECO:0000259" key="8">
    <source>
        <dbReference type="PROSITE" id="PS50881"/>
    </source>
</evidence>
<dbReference type="Proteomes" id="UP000229401">
    <property type="component" value="Unassembled WGS sequence"/>
</dbReference>
<dbReference type="Pfam" id="PF00333">
    <property type="entry name" value="Ribosomal_S5"/>
    <property type="match status" value="1"/>
</dbReference>
<dbReference type="SUPFAM" id="SSF54211">
    <property type="entry name" value="Ribosomal protein S5 domain 2-like"/>
    <property type="match status" value="1"/>
</dbReference>
<proteinExistence type="inferred from homology"/>
<keyword evidence="3 6" id="KW-0687">Ribonucleoprotein</keyword>
<evidence type="ECO:0000256" key="5">
    <source>
        <dbReference type="ARBA" id="ARBA00035519"/>
    </source>
</evidence>
<dbReference type="FunFam" id="3.30.230.10:FF:000002">
    <property type="entry name" value="30S ribosomal protein S5"/>
    <property type="match status" value="1"/>
</dbReference>